<feature type="compositionally biased region" description="Acidic residues" evidence="1">
    <location>
        <begin position="58"/>
        <end position="68"/>
    </location>
</feature>
<dbReference type="RefSeq" id="XP_028271184.1">
    <property type="nucleotide sequence ID" value="XM_028415383.1"/>
</dbReference>
<dbReference type="InParanoid" id="A0A6P7J387"/>
<dbReference type="GeneID" id="114442115"/>
<dbReference type="Proteomes" id="UP000515145">
    <property type="component" value="Chromosome 10"/>
</dbReference>
<evidence type="ECO:0000259" key="2">
    <source>
        <dbReference type="Pfam" id="PF13960"/>
    </source>
</evidence>
<protein>
    <submittedName>
        <fullName evidence="4">Uncharacterized protein LOC114442115</fullName>
    </submittedName>
</protein>
<dbReference type="OrthoDB" id="10036512at2759"/>
<sequence>MDRHTLRKRAVKKVNSLIASFHNEEDDFAACGSESAVVNCGLENQDQGHGIRDQSLSDSDDESQDDDMGNGMSLDESLCDWAVHFRVPLVALTALLSILRVHHPSLPKDARTLLKTTTSYTIHDLAGGTYYYFGIWKAFEKSLAHIWSCIPNKHVFRLQLNVDGLPLFRSSSLQFWPILGLLQGVKKKPVVIALFCGNSKPNCLTDYLRDLVHELEELSKGFVLHGKQCFIKLTSVVCDTPARAFIKGTKTHTGYSGCDKCIQKGLYLKHRMTFPEVNSPCRSDLSFEQMSDKEHHVINSPLKDVGIGMVSGFPLDYMHLVCLGVVRKLLDLWFTAGPMSCRLSIRQMQQISRKLLGSKPFIPVEFARKPRGLLERLRWKATELRQFLLYTGPVFLFNEVSAPVYNNFMLLSVAVFILASPSLSASLNDFASKLLVSFVTHFSELYGPEFVTYNVHGLIHLPDDVKLHGHLDLISSFPFEDYLGKMKKMVRTSHHPLAQVVRRISEMDKFTENEDSQGKLKLQKEHNHGPVPSSLMDLKVVQFEELLLNGTTIKISVEGDRCVKIGDHIALIENILKSLGKIYIVFREYEQMEPFYEYPLNSQILGVYVVGKISSQLKVMEVHGHIMKYVRLPHNDSFVAVPLLHTKQ</sequence>
<reference evidence="4" key="1">
    <citation type="submission" date="2025-08" db="UniProtKB">
        <authorList>
            <consortium name="RefSeq"/>
        </authorList>
    </citation>
    <scope>IDENTIFICATION</scope>
</reference>
<accession>A0A6P7J387</accession>
<dbReference type="InterPro" id="IPR025452">
    <property type="entry name" value="DUF4218"/>
</dbReference>
<gene>
    <name evidence="4" type="primary">LOC114442115</name>
</gene>
<dbReference type="PANTHER" id="PTHR33053:SF24">
    <property type="entry name" value="TRANSPOSASE DOMAIN-CONTAINING PROTEIN"/>
    <property type="match status" value="1"/>
</dbReference>
<dbReference type="Pfam" id="PF13960">
    <property type="entry name" value="DUF4218"/>
    <property type="match status" value="1"/>
</dbReference>
<feature type="domain" description="DUF4218" evidence="2">
    <location>
        <begin position="434"/>
        <end position="499"/>
    </location>
</feature>
<name>A0A6P7J387_9TELE</name>
<proteinExistence type="predicted"/>
<evidence type="ECO:0000313" key="3">
    <source>
        <dbReference type="Proteomes" id="UP000515145"/>
    </source>
</evidence>
<evidence type="ECO:0000313" key="4">
    <source>
        <dbReference type="RefSeq" id="XP_028271184.1"/>
    </source>
</evidence>
<dbReference type="PANTHER" id="PTHR33053">
    <property type="entry name" value="PROTEIN, PUTATIVE-RELATED"/>
    <property type="match status" value="1"/>
</dbReference>
<keyword evidence="3" id="KW-1185">Reference proteome</keyword>
<dbReference type="AlphaFoldDB" id="A0A6P7J387"/>
<organism evidence="3 4">
    <name type="scientific">Parambassis ranga</name>
    <name type="common">Indian glassy fish</name>
    <dbReference type="NCBI Taxonomy" id="210632"/>
    <lineage>
        <taxon>Eukaryota</taxon>
        <taxon>Metazoa</taxon>
        <taxon>Chordata</taxon>
        <taxon>Craniata</taxon>
        <taxon>Vertebrata</taxon>
        <taxon>Euteleostomi</taxon>
        <taxon>Actinopterygii</taxon>
        <taxon>Neopterygii</taxon>
        <taxon>Teleostei</taxon>
        <taxon>Neoteleostei</taxon>
        <taxon>Acanthomorphata</taxon>
        <taxon>Ovalentaria</taxon>
        <taxon>Ambassidae</taxon>
        <taxon>Parambassis</taxon>
    </lineage>
</organism>
<feature type="region of interest" description="Disordered" evidence="1">
    <location>
        <begin position="44"/>
        <end position="69"/>
    </location>
</feature>
<evidence type="ECO:0000256" key="1">
    <source>
        <dbReference type="SAM" id="MobiDB-lite"/>
    </source>
</evidence>